<feature type="non-terminal residue" evidence="3">
    <location>
        <position position="287"/>
    </location>
</feature>
<evidence type="ECO:0000259" key="2">
    <source>
        <dbReference type="Pfam" id="PF23039"/>
    </source>
</evidence>
<dbReference type="Proteomes" id="UP001221898">
    <property type="component" value="Unassembled WGS sequence"/>
</dbReference>
<accession>A0AAD7STJ2</accession>
<dbReference type="Pfam" id="PF16070">
    <property type="entry name" value="Ig_TMEM132_4th"/>
    <property type="match status" value="1"/>
</dbReference>
<protein>
    <submittedName>
        <fullName evidence="3">Uncharacterized protein</fullName>
    </submittedName>
</protein>
<dbReference type="EMBL" id="JAINUG010000034">
    <property type="protein sequence ID" value="KAJ8408572.1"/>
    <property type="molecule type" value="Genomic_DNA"/>
</dbReference>
<gene>
    <name evidence="3" type="ORF">AAFF_G00252070</name>
</gene>
<evidence type="ECO:0000313" key="3">
    <source>
        <dbReference type="EMBL" id="KAJ8408572.1"/>
    </source>
</evidence>
<sequence length="287" mass="31356">MRRIGSVRLHQTSPGQQLDQVRLDSNFVVLVPPGPIRQRATITAFVATSGPSQVDRFTLRVTLKKGVAFLGARPSAPFLWTVSQDERTEGQRVITLQCRRSGPGLGPRPETGFQNVLQVDLEVADLPDLANSRTVSWQVEYPGTGALTVEAETKIHLAQRNMGGIVPLAMDTEILNTAVLTGRTVAMPVKVVTVGSDSAVTDVTESVMCHSADEDVIKVSDRCDYVFVNGKETKGRMRVAVNFTYGHLSAQLDMTVWMPRLPLQVEVSDPELSQIKGWRVPVPAGNQ</sequence>
<dbReference type="AlphaFoldDB" id="A0AAD7STJ2"/>
<evidence type="ECO:0000259" key="1">
    <source>
        <dbReference type="Pfam" id="PF16070"/>
    </source>
</evidence>
<reference evidence="3" key="1">
    <citation type="journal article" date="2023" name="Science">
        <title>Genome structures resolve the early diversification of teleost fishes.</title>
        <authorList>
            <person name="Parey E."/>
            <person name="Louis A."/>
            <person name="Montfort J."/>
            <person name="Bouchez O."/>
            <person name="Roques C."/>
            <person name="Iampietro C."/>
            <person name="Lluch J."/>
            <person name="Castinel A."/>
            <person name="Donnadieu C."/>
            <person name="Desvignes T."/>
            <person name="Floi Bucao C."/>
            <person name="Jouanno E."/>
            <person name="Wen M."/>
            <person name="Mejri S."/>
            <person name="Dirks R."/>
            <person name="Jansen H."/>
            <person name="Henkel C."/>
            <person name="Chen W.J."/>
            <person name="Zahm M."/>
            <person name="Cabau C."/>
            <person name="Klopp C."/>
            <person name="Thompson A.W."/>
            <person name="Robinson-Rechavi M."/>
            <person name="Braasch I."/>
            <person name="Lecointre G."/>
            <person name="Bobe J."/>
            <person name="Postlethwait J.H."/>
            <person name="Berthelot C."/>
            <person name="Roest Crollius H."/>
            <person name="Guiguen Y."/>
        </authorList>
    </citation>
    <scope>NUCLEOTIDE SEQUENCE</scope>
    <source>
        <strain evidence="3">NC1722</strain>
    </source>
</reference>
<comment type="caution">
    <text evidence="3">The sequence shown here is derived from an EMBL/GenBank/DDBJ whole genome shotgun (WGS) entry which is preliminary data.</text>
</comment>
<feature type="domain" description="Transmembrane protein TMEM132 cohesin-like" evidence="2">
    <location>
        <begin position="18"/>
        <end position="161"/>
    </location>
</feature>
<proteinExistence type="predicted"/>
<dbReference type="InterPro" id="IPR026307">
    <property type="entry name" value="TMEM132"/>
</dbReference>
<dbReference type="Pfam" id="PF23039">
    <property type="entry name" value="TMEM132_3rd"/>
    <property type="match status" value="1"/>
</dbReference>
<dbReference type="PANTHER" id="PTHR13388:SF4">
    <property type="entry name" value="TRANSMEMBRANE PROTEIN 132C"/>
    <property type="match status" value="1"/>
</dbReference>
<evidence type="ECO:0000313" key="4">
    <source>
        <dbReference type="Proteomes" id="UP001221898"/>
    </source>
</evidence>
<feature type="domain" description="Transmembrane protein family 132 fourth" evidence="1">
    <location>
        <begin position="164"/>
        <end position="261"/>
    </location>
</feature>
<organism evidence="3 4">
    <name type="scientific">Aldrovandia affinis</name>
    <dbReference type="NCBI Taxonomy" id="143900"/>
    <lineage>
        <taxon>Eukaryota</taxon>
        <taxon>Metazoa</taxon>
        <taxon>Chordata</taxon>
        <taxon>Craniata</taxon>
        <taxon>Vertebrata</taxon>
        <taxon>Euteleostomi</taxon>
        <taxon>Actinopterygii</taxon>
        <taxon>Neopterygii</taxon>
        <taxon>Teleostei</taxon>
        <taxon>Notacanthiformes</taxon>
        <taxon>Halosauridae</taxon>
        <taxon>Aldrovandia</taxon>
    </lineage>
</organism>
<dbReference type="PANTHER" id="PTHR13388">
    <property type="entry name" value="DETONATOR, ISOFORM E"/>
    <property type="match status" value="1"/>
</dbReference>
<dbReference type="InterPro" id="IPR055421">
    <property type="entry name" value="TMEM132_3rd"/>
</dbReference>
<name>A0AAD7STJ2_9TELE</name>
<keyword evidence="4" id="KW-1185">Reference proteome</keyword>
<dbReference type="InterPro" id="IPR031437">
    <property type="entry name" value="Ig_TMEM132_4th"/>
</dbReference>